<reference evidence="2 3" key="1">
    <citation type="journal article" date="2019" name="Commun. Biol.">
        <title>The bagworm genome reveals a unique fibroin gene that provides high tensile strength.</title>
        <authorList>
            <person name="Kono N."/>
            <person name="Nakamura H."/>
            <person name="Ohtoshi R."/>
            <person name="Tomita M."/>
            <person name="Numata K."/>
            <person name="Arakawa K."/>
        </authorList>
    </citation>
    <scope>NUCLEOTIDE SEQUENCE [LARGE SCALE GENOMIC DNA]</scope>
</reference>
<keyword evidence="3" id="KW-1185">Reference proteome</keyword>
<feature type="region of interest" description="Disordered" evidence="1">
    <location>
        <begin position="110"/>
        <end position="135"/>
    </location>
</feature>
<protein>
    <submittedName>
        <fullName evidence="2">Uncharacterized protein</fullName>
    </submittedName>
</protein>
<dbReference type="AlphaFoldDB" id="A0A4C1STT7"/>
<evidence type="ECO:0000313" key="2">
    <source>
        <dbReference type="EMBL" id="GBP05346.1"/>
    </source>
</evidence>
<dbReference type="EMBL" id="BGZK01000017">
    <property type="protein sequence ID" value="GBP05346.1"/>
    <property type="molecule type" value="Genomic_DNA"/>
</dbReference>
<feature type="compositionally biased region" description="Basic and acidic residues" evidence="1">
    <location>
        <begin position="110"/>
        <end position="132"/>
    </location>
</feature>
<evidence type="ECO:0000313" key="3">
    <source>
        <dbReference type="Proteomes" id="UP000299102"/>
    </source>
</evidence>
<feature type="region of interest" description="Disordered" evidence="1">
    <location>
        <begin position="51"/>
        <end position="82"/>
    </location>
</feature>
<accession>A0A4C1STT7</accession>
<gene>
    <name evidence="2" type="ORF">EVAR_76775_1</name>
</gene>
<comment type="caution">
    <text evidence="2">The sequence shown here is derived from an EMBL/GenBank/DDBJ whole genome shotgun (WGS) entry which is preliminary data.</text>
</comment>
<dbReference type="Proteomes" id="UP000299102">
    <property type="component" value="Unassembled WGS sequence"/>
</dbReference>
<proteinExistence type="predicted"/>
<sequence length="192" mass="21888">MCIRACSAHNNISNVTSCAYAAMDAARYIEKNLHALSFKSELVFVAESELKSGQKSESRMEPGIESKGRRESKLRTSKRVENERRIKKCQNNRRCRKRIKTGDSAEVFTRDRKLHDGAQPLRDRPRDAHESRNLVSNSKACENALGGRRHCATYDCIRKHPAARPSRCQDTLSINKISNDYAKDMLINSNNY</sequence>
<organism evidence="2 3">
    <name type="scientific">Eumeta variegata</name>
    <name type="common">Bagworm moth</name>
    <name type="synonym">Eumeta japonica</name>
    <dbReference type="NCBI Taxonomy" id="151549"/>
    <lineage>
        <taxon>Eukaryota</taxon>
        <taxon>Metazoa</taxon>
        <taxon>Ecdysozoa</taxon>
        <taxon>Arthropoda</taxon>
        <taxon>Hexapoda</taxon>
        <taxon>Insecta</taxon>
        <taxon>Pterygota</taxon>
        <taxon>Neoptera</taxon>
        <taxon>Endopterygota</taxon>
        <taxon>Lepidoptera</taxon>
        <taxon>Glossata</taxon>
        <taxon>Ditrysia</taxon>
        <taxon>Tineoidea</taxon>
        <taxon>Psychidae</taxon>
        <taxon>Oiketicinae</taxon>
        <taxon>Eumeta</taxon>
    </lineage>
</organism>
<evidence type="ECO:0000256" key="1">
    <source>
        <dbReference type="SAM" id="MobiDB-lite"/>
    </source>
</evidence>
<name>A0A4C1STT7_EUMVA</name>